<dbReference type="Proteomes" id="UP000243063">
    <property type="component" value="Chromosome I"/>
</dbReference>
<dbReference type="InterPro" id="IPR028871">
    <property type="entry name" value="BlueCu_1_BS"/>
</dbReference>
<dbReference type="OrthoDB" id="9814063at2"/>
<evidence type="ECO:0000256" key="2">
    <source>
        <dbReference type="ARBA" id="ARBA00014744"/>
    </source>
</evidence>
<dbReference type="PROSITE" id="PS00196">
    <property type="entry name" value="COPPER_BLUE"/>
    <property type="match status" value="1"/>
</dbReference>
<comment type="subcellular location">
    <subcellularLocation>
        <location evidence="7">Periplasm</location>
    </subcellularLocation>
</comment>
<reference evidence="10" key="1">
    <citation type="submission" date="2016-10" db="EMBL/GenBank/DDBJ databases">
        <authorList>
            <person name="Varghese N."/>
            <person name="Submissions S."/>
        </authorList>
    </citation>
    <scope>NUCLEOTIDE SEQUENCE [LARGE SCALE GENOMIC DNA]</scope>
    <source>
        <strain evidence="10">CCTCC 2012022</strain>
    </source>
</reference>
<keyword evidence="3 7" id="KW-0813">Transport</keyword>
<keyword evidence="6 7" id="KW-0186">Copper</keyword>
<gene>
    <name evidence="9" type="ORF">SAMN05216580_1407</name>
</gene>
<dbReference type="InterPro" id="IPR014068">
    <property type="entry name" value="Azurin"/>
</dbReference>
<sequence>MIRPSLVAGLLGLCSLPLWAAPPCSVDLEASDRIAYDRELIEVSRSCREFTVNLRHSGTQEKTRMGHNWVLVRAADLPAVHDSGLLGGFANGFVQPGDARVIAASRLLGGGESQAVTFAVSRLQPGEQYRFFCSFPGHGGLMQGRLRLVD</sequence>
<dbReference type="InterPro" id="IPR008972">
    <property type="entry name" value="Cupredoxin"/>
</dbReference>
<evidence type="ECO:0000313" key="10">
    <source>
        <dbReference type="Proteomes" id="UP000243063"/>
    </source>
</evidence>
<dbReference type="CDD" id="cd13922">
    <property type="entry name" value="Azurin"/>
    <property type="match status" value="1"/>
</dbReference>
<name>A0A1H2FV59_9GAMM</name>
<dbReference type="GO" id="GO:0009055">
    <property type="term" value="F:electron transfer activity"/>
    <property type="evidence" value="ECO:0007669"/>
    <property type="project" value="InterPro"/>
</dbReference>
<evidence type="ECO:0000313" key="9">
    <source>
        <dbReference type="EMBL" id="SDU10918.1"/>
    </source>
</evidence>
<dbReference type="InterPro" id="IPR050845">
    <property type="entry name" value="Cu-binding_ET"/>
</dbReference>
<dbReference type="SUPFAM" id="SSF49503">
    <property type="entry name" value="Cupredoxins"/>
    <property type="match status" value="1"/>
</dbReference>
<proteinExistence type="predicted"/>
<evidence type="ECO:0000256" key="4">
    <source>
        <dbReference type="ARBA" id="ARBA00022723"/>
    </source>
</evidence>
<keyword evidence="4 7" id="KW-0479">Metal-binding</keyword>
<dbReference type="EMBL" id="LT629780">
    <property type="protein sequence ID" value="SDU10918.1"/>
    <property type="molecule type" value="Genomic_DNA"/>
</dbReference>
<dbReference type="RefSeq" id="WP_090213172.1">
    <property type="nucleotide sequence ID" value="NZ_LT629780.1"/>
</dbReference>
<feature type="chain" id="PRO_5009029393" description="Azurin" evidence="7">
    <location>
        <begin position="21"/>
        <end position="150"/>
    </location>
</feature>
<dbReference type="PANTHER" id="PTHR38439:SF2">
    <property type="entry name" value="OUTER MEMBRANE PROTEIN H.8"/>
    <property type="match status" value="1"/>
</dbReference>
<evidence type="ECO:0000256" key="3">
    <source>
        <dbReference type="ARBA" id="ARBA00022448"/>
    </source>
</evidence>
<protein>
    <recommendedName>
        <fullName evidence="2 7">Azurin</fullName>
    </recommendedName>
</protein>
<keyword evidence="7" id="KW-0574">Periplasm</keyword>
<organism evidence="9 10">
    <name type="scientific">Geopseudomonas guangdongensis</name>
    <dbReference type="NCBI Taxonomy" id="1245526"/>
    <lineage>
        <taxon>Bacteria</taxon>
        <taxon>Pseudomonadati</taxon>
        <taxon>Pseudomonadota</taxon>
        <taxon>Gammaproteobacteria</taxon>
        <taxon>Pseudomonadales</taxon>
        <taxon>Pseudomonadaceae</taxon>
        <taxon>Geopseudomonas</taxon>
    </lineage>
</organism>
<comment type="function">
    <text evidence="1 7">Transfers electrons from cytochrome c551 to cytochrome oxidase.</text>
</comment>
<keyword evidence="7" id="KW-0732">Signal</keyword>
<feature type="signal peptide" evidence="7">
    <location>
        <begin position="1"/>
        <end position="20"/>
    </location>
</feature>
<dbReference type="PANTHER" id="PTHR38439">
    <property type="entry name" value="AURACYANIN-B"/>
    <property type="match status" value="1"/>
</dbReference>
<dbReference type="NCBIfam" id="TIGR02695">
    <property type="entry name" value="azurin"/>
    <property type="match status" value="1"/>
</dbReference>
<dbReference type="GO" id="GO:0042597">
    <property type="term" value="C:periplasmic space"/>
    <property type="evidence" value="ECO:0007669"/>
    <property type="project" value="UniProtKB-SubCell"/>
</dbReference>
<accession>A0A1H2FV59</accession>
<feature type="domain" description="Blue (type 1) copper" evidence="8">
    <location>
        <begin position="24"/>
        <end position="147"/>
    </location>
</feature>
<dbReference type="STRING" id="1245526.SAMN05216580_1407"/>
<dbReference type="Pfam" id="PF00127">
    <property type="entry name" value="Copper-bind"/>
    <property type="match status" value="1"/>
</dbReference>
<dbReference type="InterPro" id="IPR000923">
    <property type="entry name" value="BlueCu_1"/>
</dbReference>
<evidence type="ECO:0000256" key="7">
    <source>
        <dbReference type="RuleBase" id="RU363017"/>
    </source>
</evidence>
<dbReference type="Gene3D" id="2.60.40.420">
    <property type="entry name" value="Cupredoxins - blue copper proteins"/>
    <property type="match status" value="1"/>
</dbReference>
<keyword evidence="5 7" id="KW-0249">Electron transport</keyword>
<evidence type="ECO:0000256" key="1">
    <source>
        <dbReference type="ARBA" id="ARBA00002770"/>
    </source>
</evidence>
<keyword evidence="10" id="KW-1185">Reference proteome</keyword>
<dbReference type="AlphaFoldDB" id="A0A1H2FV59"/>
<dbReference type="GO" id="GO:0005507">
    <property type="term" value="F:copper ion binding"/>
    <property type="evidence" value="ECO:0007669"/>
    <property type="project" value="UniProtKB-UniRule"/>
</dbReference>
<evidence type="ECO:0000256" key="6">
    <source>
        <dbReference type="ARBA" id="ARBA00023008"/>
    </source>
</evidence>
<evidence type="ECO:0000256" key="5">
    <source>
        <dbReference type="ARBA" id="ARBA00022982"/>
    </source>
</evidence>
<evidence type="ECO:0000259" key="8">
    <source>
        <dbReference type="Pfam" id="PF00127"/>
    </source>
</evidence>